<evidence type="ECO:0000256" key="7">
    <source>
        <dbReference type="SAM" id="Phobius"/>
    </source>
</evidence>
<evidence type="ECO:0000256" key="1">
    <source>
        <dbReference type="ARBA" id="ARBA00004606"/>
    </source>
</evidence>
<dbReference type="GO" id="GO:0030007">
    <property type="term" value="P:intracellular potassium ion homeostasis"/>
    <property type="evidence" value="ECO:0007669"/>
    <property type="project" value="TreeGrafter"/>
</dbReference>
<evidence type="ECO:0000256" key="4">
    <source>
        <dbReference type="ARBA" id="ARBA00022968"/>
    </source>
</evidence>
<dbReference type="InterPro" id="IPR038702">
    <property type="entry name" value="Na/K_ATPase_sub_beta_sf"/>
</dbReference>
<keyword evidence="3 7" id="KW-0812">Transmembrane</keyword>
<dbReference type="OrthoDB" id="5912413at2759"/>
<dbReference type="GO" id="GO:0001671">
    <property type="term" value="F:ATPase activator activity"/>
    <property type="evidence" value="ECO:0007669"/>
    <property type="project" value="TreeGrafter"/>
</dbReference>
<name>A0A177ASQ3_9BILA</name>
<organism evidence="8 9">
    <name type="scientific">Intoshia linei</name>
    <dbReference type="NCBI Taxonomy" id="1819745"/>
    <lineage>
        <taxon>Eukaryota</taxon>
        <taxon>Metazoa</taxon>
        <taxon>Spiralia</taxon>
        <taxon>Lophotrochozoa</taxon>
        <taxon>Mesozoa</taxon>
        <taxon>Orthonectida</taxon>
        <taxon>Rhopaluridae</taxon>
        <taxon>Intoshia</taxon>
    </lineage>
</organism>
<keyword evidence="6 7" id="KW-0472">Membrane</keyword>
<keyword evidence="4" id="KW-0735">Signal-anchor</keyword>
<feature type="transmembrane region" description="Helical" evidence="7">
    <location>
        <begin position="45"/>
        <end position="65"/>
    </location>
</feature>
<dbReference type="GO" id="GO:1990573">
    <property type="term" value="P:potassium ion import across plasma membrane"/>
    <property type="evidence" value="ECO:0007669"/>
    <property type="project" value="TreeGrafter"/>
</dbReference>
<dbReference type="InterPro" id="IPR000402">
    <property type="entry name" value="Na/K_ATPase_sub_beta"/>
</dbReference>
<dbReference type="GO" id="GO:0005890">
    <property type="term" value="C:sodium:potassium-exchanging ATPase complex"/>
    <property type="evidence" value="ECO:0007669"/>
    <property type="project" value="InterPro"/>
</dbReference>
<dbReference type="Gene3D" id="2.60.40.1660">
    <property type="entry name" value="Na, k-atpase alpha subunit"/>
    <property type="match status" value="1"/>
</dbReference>
<keyword evidence="5 7" id="KW-1133">Transmembrane helix</keyword>
<dbReference type="EMBL" id="LWCA01001473">
    <property type="protein sequence ID" value="OAF65047.1"/>
    <property type="molecule type" value="Genomic_DNA"/>
</dbReference>
<dbReference type="AlphaFoldDB" id="A0A177ASQ3"/>
<reference evidence="8 9" key="1">
    <citation type="submission" date="2016-04" db="EMBL/GenBank/DDBJ databases">
        <title>The genome of Intoshia linei affirms orthonectids as highly simplified spiralians.</title>
        <authorList>
            <person name="Mikhailov K.V."/>
            <person name="Slusarev G.S."/>
            <person name="Nikitin M.A."/>
            <person name="Logacheva M.D."/>
            <person name="Penin A."/>
            <person name="Aleoshin V."/>
            <person name="Panchin Y.V."/>
        </authorList>
    </citation>
    <scope>NUCLEOTIDE SEQUENCE [LARGE SCALE GENOMIC DNA]</scope>
    <source>
        <strain evidence="8">Intl2013</strain>
        <tissue evidence="8">Whole animal</tissue>
    </source>
</reference>
<comment type="caution">
    <text evidence="8">The sequence shown here is derived from an EMBL/GenBank/DDBJ whole genome shotgun (WGS) entry which is preliminary data.</text>
</comment>
<evidence type="ECO:0000313" key="9">
    <source>
        <dbReference type="Proteomes" id="UP000078046"/>
    </source>
</evidence>
<proteinExistence type="inferred from homology"/>
<protein>
    <recommendedName>
        <fullName evidence="10">Sodium/potassium-transporting ATPase subunit beta</fullName>
    </recommendedName>
</protein>
<comment type="similarity">
    <text evidence="2">Belongs to the X(+)/potassium ATPases subunit beta family.</text>
</comment>
<evidence type="ECO:0000256" key="2">
    <source>
        <dbReference type="ARBA" id="ARBA00005876"/>
    </source>
</evidence>
<sequence>MAFSLSAKLNSVRTTFGNFGKFLYNSKKKTVLGRGGLSWLKIGSFYLVFYSCLAIFWSILLYGLLQYIDDKEPFITGSQSPLQNVPGLTRLPNGVRNFIEYNEEDYDNGDAKKLPYIVAINDFLIDTDKANHYHKDCQHLHEEKFGYNTGTPLIILKLNKVFFFKPSNKSRINCTMKSKFDTPPTFKFCPEPTDINQIANEVDFPSEYVYVGKDKGYKTQYTYLKIYLNGNYNKKIKFECDFTDGDRFTPRFGDNYAANSFNLQVNKKEKKVIDEST</sequence>
<evidence type="ECO:0000256" key="3">
    <source>
        <dbReference type="ARBA" id="ARBA00022692"/>
    </source>
</evidence>
<evidence type="ECO:0000256" key="5">
    <source>
        <dbReference type="ARBA" id="ARBA00022989"/>
    </source>
</evidence>
<comment type="subcellular location">
    <subcellularLocation>
        <location evidence="1">Membrane</location>
        <topology evidence="1">Single-pass type II membrane protein</topology>
    </subcellularLocation>
</comment>
<dbReference type="GO" id="GO:0036376">
    <property type="term" value="P:sodium ion export across plasma membrane"/>
    <property type="evidence" value="ECO:0007669"/>
    <property type="project" value="TreeGrafter"/>
</dbReference>
<dbReference type="Pfam" id="PF00287">
    <property type="entry name" value="Na_K-ATPase"/>
    <property type="match status" value="2"/>
</dbReference>
<evidence type="ECO:0008006" key="10">
    <source>
        <dbReference type="Google" id="ProtNLM"/>
    </source>
</evidence>
<dbReference type="Proteomes" id="UP000078046">
    <property type="component" value="Unassembled WGS sequence"/>
</dbReference>
<dbReference type="PANTHER" id="PTHR11523">
    <property type="entry name" value="SODIUM/POTASSIUM-DEPENDENT ATPASE BETA SUBUNIT"/>
    <property type="match status" value="1"/>
</dbReference>
<dbReference type="PANTHER" id="PTHR11523:SF28">
    <property type="entry name" value="NA_K-ATPASE BETA SUBUNIT ISOFORM 4-RELATED"/>
    <property type="match status" value="1"/>
</dbReference>
<gene>
    <name evidence="8" type="ORF">A3Q56_07243</name>
</gene>
<accession>A0A177ASQ3</accession>
<dbReference type="GO" id="GO:0006883">
    <property type="term" value="P:intracellular sodium ion homeostasis"/>
    <property type="evidence" value="ECO:0007669"/>
    <property type="project" value="TreeGrafter"/>
</dbReference>
<evidence type="ECO:0000313" key="8">
    <source>
        <dbReference type="EMBL" id="OAF65047.1"/>
    </source>
</evidence>
<keyword evidence="9" id="KW-1185">Reference proteome</keyword>
<evidence type="ECO:0000256" key="6">
    <source>
        <dbReference type="ARBA" id="ARBA00023136"/>
    </source>
</evidence>